<organism evidence="1 2">
    <name type="scientific">Rothia terrae</name>
    <dbReference type="NCBI Taxonomy" id="396015"/>
    <lineage>
        <taxon>Bacteria</taxon>
        <taxon>Bacillati</taxon>
        <taxon>Actinomycetota</taxon>
        <taxon>Actinomycetes</taxon>
        <taxon>Micrococcales</taxon>
        <taxon>Micrococcaceae</taxon>
        <taxon>Rothia</taxon>
    </lineage>
</organism>
<gene>
    <name evidence="1" type="ORF">IDM49_01460</name>
</gene>
<dbReference type="GeneID" id="96622889"/>
<dbReference type="RefSeq" id="WP_168615525.1">
    <property type="nucleotide sequence ID" value="NZ_BAAAOX010000045.1"/>
</dbReference>
<protein>
    <submittedName>
        <fullName evidence="1">Recombinase RecJ</fullName>
    </submittedName>
</protein>
<dbReference type="KEGG" id="rter:IDM49_01460"/>
<keyword evidence="2" id="KW-1185">Reference proteome</keyword>
<dbReference type="EMBL" id="CP061539">
    <property type="protein sequence ID" value="QNV37995.1"/>
    <property type="molecule type" value="Genomic_DNA"/>
</dbReference>
<sequence>MFVVTLIQRAATLPQLDELLASLNEMNPSVPFEKTYKDEIQGAFTQPSTVLDAISKAARYNGFWIGVGVGELKIPRLAGALGAVSLAECEGDALDYSRMASEKAQSGSPARAVVVRASNDYGADSLTGLLRLLYRVVAARTETENRVLDLIIPGVRGQQRAIGRALGITSQAVSKTLTRSYWHEEYAARTAMLALFEALEA</sequence>
<dbReference type="Proteomes" id="UP000516404">
    <property type="component" value="Chromosome"/>
</dbReference>
<evidence type="ECO:0000313" key="1">
    <source>
        <dbReference type="EMBL" id="QNV37995.1"/>
    </source>
</evidence>
<reference evidence="1 2" key="1">
    <citation type="submission" date="2020-09" db="EMBL/GenBank/DDBJ databases">
        <title>Investigation of environmental microbes.</title>
        <authorList>
            <person name="Ou Y."/>
            <person name="Kang Q."/>
        </authorList>
    </citation>
    <scope>NUCLEOTIDE SEQUENCE [LARGE SCALE GENOMIC DNA]</scope>
    <source>
        <strain evidence="1 2">KJZ-14</strain>
    </source>
</reference>
<dbReference type="AlphaFoldDB" id="A0A7H2BE99"/>
<proteinExistence type="predicted"/>
<name>A0A7H2BE99_9MICC</name>
<evidence type="ECO:0000313" key="2">
    <source>
        <dbReference type="Proteomes" id="UP000516404"/>
    </source>
</evidence>
<accession>A0A7H2BE99</accession>